<dbReference type="PANTHER" id="PTHR34220">
    <property type="entry name" value="SENSOR HISTIDINE KINASE YPDA"/>
    <property type="match status" value="1"/>
</dbReference>
<comment type="caution">
    <text evidence="5">The sequence shown here is derived from an EMBL/GenBank/DDBJ whole genome shotgun (WGS) entry which is preliminary data.</text>
</comment>
<dbReference type="EMBL" id="QWGR01000013">
    <property type="protein sequence ID" value="RIJ46565.1"/>
    <property type="molecule type" value="Genomic_DNA"/>
</dbReference>
<feature type="signal peptide" evidence="2">
    <location>
        <begin position="1"/>
        <end position="19"/>
    </location>
</feature>
<feature type="chain" id="PRO_5017397177" description="Signal transduction histidine kinase internal region domain-containing protein" evidence="2">
    <location>
        <begin position="20"/>
        <end position="922"/>
    </location>
</feature>
<dbReference type="AlphaFoldDB" id="A0A399SWM6"/>
<keyword evidence="1" id="KW-0812">Transmembrane</keyword>
<organism evidence="5 6">
    <name type="scientific">Maribellus luteus</name>
    <dbReference type="NCBI Taxonomy" id="2305463"/>
    <lineage>
        <taxon>Bacteria</taxon>
        <taxon>Pseudomonadati</taxon>
        <taxon>Bacteroidota</taxon>
        <taxon>Bacteroidia</taxon>
        <taxon>Marinilabiliales</taxon>
        <taxon>Prolixibacteraceae</taxon>
        <taxon>Maribellus</taxon>
    </lineage>
</organism>
<dbReference type="Gene3D" id="3.30.565.10">
    <property type="entry name" value="Histidine kinase-like ATPase, C-terminal domain"/>
    <property type="match status" value="1"/>
</dbReference>
<keyword evidence="2" id="KW-0732">Signal</keyword>
<sequence>MKTATLLLTFLMAITQLTASENRDRTPFNSNDSSVIRLTISTDDGEGQLTEDSYWIATEILEENGNTSQISAKLIRIKSTSNFRMLGSYILPETDSFDTQGYDIPRNTNELIQRHMINKIFTYEIIEKNEVINVKFKDETITEIIRNAQIEGILEKHDALFETILNTDYLKEILELISTSGKTGNRNGFFKNSNHFQKGRFTTSLRIGIDGMQKEEQVDSSVISGKFTNANKNKEYCFFIGNYVDRSDFDYNITTDSTGYFYLNAKLKKPVEVIIYPPYNNSHLISDITDQTLSWNENILIEPGDSIFLKIDRNGVKASGKGAFKTNLLNTLLTFAVPDSSLPADEVLRIAKVNIKRNLQTIEQSKDSLSNWAYNHLRTSTYYCEYYKLYGYFLLRNPLWKPTDHYYVDLFNILFSEVNFNDYSSSSSLMFRRFIQTYVFLKQSINFRNIKGHMLSPEESYSFAKENLNGEVRYFIMANMVNWAFHNTKNNQGQTLYNDFLKIFPNKPFTQNLLKTDRERPTLSTGDHAADFTLEDFDGKKIALNDFQGKWIALSFLDPGYIRISSRDRATLMPLDQLIEQIPANRFQQLIVLSNYEKTNVDTIKKDNNLKGAIFLKNDNWENPDLKPYMKAPITNTYIINPEGILEYANAGSPRRPAIEKFIKYINYSISHEKQPTKRNTKAILGVLAGFILLALLFLIIYKWRMQMIKKKEKRQREKLELEMQAVRSQLNPHFLFNSMNSIQHLVNADENEKANLFLSKFGALMRKVLNQSELTLIPLKEELETIDTYLELEALRHKFSYSVSCDETIDQFNVEIPPLLLQPFAENAVIHGIGGNPNGEIEVKVRKENEAIRIEIIDNGVGIEKARFAELKGKGLQITQKRVDLMMESFKNEILFKLINRAETEPGQTGTIAEIIFKLEA</sequence>
<reference evidence="5 6" key="1">
    <citation type="submission" date="2018-08" db="EMBL/GenBank/DDBJ databases">
        <title>Pallidiluteibacterium maritimus gen. nov., sp. nov., isolated from coastal sediment.</title>
        <authorList>
            <person name="Zhou L.Y."/>
        </authorList>
    </citation>
    <scope>NUCLEOTIDE SEQUENCE [LARGE SCALE GENOMIC DNA]</scope>
    <source>
        <strain evidence="5 6">XSD2</strain>
    </source>
</reference>
<protein>
    <recommendedName>
        <fullName evidence="7">Signal transduction histidine kinase internal region domain-containing protein</fullName>
    </recommendedName>
</protein>
<dbReference type="GO" id="GO:0016020">
    <property type="term" value="C:membrane"/>
    <property type="evidence" value="ECO:0007669"/>
    <property type="project" value="InterPro"/>
</dbReference>
<keyword evidence="1" id="KW-1133">Transmembrane helix</keyword>
<dbReference type="Pfam" id="PF06580">
    <property type="entry name" value="His_kinase"/>
    <property type="match status" value="1"/>
</dbReference>
<feature type="domain" description="Histidine kinase/HSP90-like ATPase" evidence="3">
    <location>
        <begin position="822"/>
        <end position="919"/>
    </location>
</feature>
<keyword evidence="6" id="KW-1185">Reference proteome</keyword>
<name>A0A399SWM6_9BACT</name>
<dbReference type="InterPro" id="IPR010559">
    <property type="entry name" value="Sig_transdc_His_kin_internal"/>
</dbReference>
<evidence type="ECO:0000259" key="3">
    <source>
        <dbReference type="Pfam" id="PF02518"/>
    </source>
</evidence>
<feature type="transmembrane region" description="Helical" evidence="1">
    <location>
        <begin position="683"/>
        <end position="702"/>
    </location>
</feature>
<feature type="domain" description="Signal transduction histidine kinase internal region" evidence="4">
    <location>
        <begin position="723"/>
        <end position="798"/>
    </location>
</feature>
<dbReference type="Gene3D" id="3.40.30.10">
    <property type="entry name" value="Glutaredoxin"/>
    <property type="match status" value="1"/>
</dbReference>
<gene>
    <name evidence="5" type="ORF">D1614_18000</name>
</gene>
<evidence type="ECO:0000256" key="1">
    <source>
        <dbReference type="SAM" id="Phobius"/>
    </source>
</evidence>
<dbReference type="PANTHER" id="PTHR34220:SF7">
    <property type="entry name" value="SENSOR HISTIDINE KINASE YPDA"/>
    <property type="match status" value="1"/>
</dbReference>
<evidence type="ECO:0000313" key="5">
    <source>
        <dbReference type="EMBL" id="RIJ46565.1"/>
    </source>
</evidence>
<dbReference type="Pfam" id="PF02518">
    <property type="entry name" value="HATPase_c"/>
    <property type="match status" value="1"/>
</dbReference>
<dbReference type="InterPro" id="IPR003594">
    <property type="entry name" value="HATPase_dom"/>
</dbReference>
<proteinExistence type="predicted"/>
<evidence type="ECO:0000313" key="6">
    <source>
        <dbReference type="Proteomes" id="UP000265926"/>
    </source>
</evidence>
<keyword evidence="1" id="KW-0472">Membrane</keyword>
<dbReference type="SUPFAM" id="SSF55874">
    <property type="entry name" value="ATPase domain of HSP90 chaperone/DNA topoisomerase II/histidine kinase"/>
    <property type="match status" value="1"/>
</dbReference>
<dbReference type="Proteomes" id="UP000265926">
    <property type="component" value="Unassembled WGS sequence"/>
</dbReference>
<dbReference type="SUPFAM" id="SSF52833">
    <property type="entry name" value="Thioredoxin-like"/>
    <property type="match status" value="1"/>
</dbReference>
<evidence type="ECO:0000256" key="2">
    <source>
        <dbReference type="SAM" id="SignalP"/>
    </source>
</evidence>
<dbReference type="InterPro" id="IPR036249">
    <property type="entry name" value="Thioredoxin-like_sf"/>
</dbReference>
<evidence type="ECO:0008006" key="7">
    <source>
        <dbReference type="Google" id="ProtNLM"/>
    </source>
</evidence>
<dbReference type="InterPro" id="IPR036890">
    <property type="entry name" value="HATPase_C_sf"/>
</dbReference>
<dbReference type="OrthoDB" id="9809908at2"/>
<accession>A0A399SWM6</accession>
<evidence type="ECO:0000259" key="4">
    <source>
        <dbReference type="Pfam" id="PF06580"/>
    </source>
</evidence>
<dbReference type="InterPro" id="IPR050640">
    <property type="entry name" value="Bact_2-comp_sensor_kinase"/>
</dbReference>
<dbReference type="GO" id="GO:0000155">
    <property type="term" value="F:phosphorelay sensor kinase activity"/>
    <property type="evidence" value="ECO:0007669"/>
    <property type="project" value="InterPro"/>
</dbReference>